<organism evidence="3 4">
    <name type="scientific">Pseudomonas turukhanskensis</name>
    <dbReference type="NCBI Taxonomy" id="1806536"/>
    <lineage>
        <taxon>Bacteria</taxon>
        <taxon>Pseudomonadati</taxon>
        <taxon>Pseudomonadota</taxon>
        <taxon>Gammaproteobacteria</taxon>
        <taxon>Pseudomonadales</taxon>
        <taxon>Pseudomonadaceae</taxon>
        <taxon>Pseudomonas</taxon>
    </lineage>
</organism>
<reference evidence="3" key="1">
    <citation type="journal article" date="2014" name="Int. J. Syst. Evol. Microbiol.">
        <title>Complete genome sequence of Corynebacterium casei LMG S-19264T (=DSM 44701T), isolated from a smear-ripened cheese.</title>
        <authorList>
            <consortium name="US DOE Joint Genome Institute (JGI-PGF)"/>
            <person name="Walter F."/>
            <person name="Albersmeier A."/>
            <person name="Kalinowski J."/>
            <person name="Ruckert C."/>
        </authorList>
    </citation>
    <scope>NUCLEOTIDE SEQUENCE</scope>
    <source>
        <strain evidence="3">VKM B-2935</strain>
    </source>
</reference>
<feature type="domain" description="Phage capsid-like C-terminal" evidence="2">
    <location>
        <begin position="113"/>
        <end position="375"/>
    </location>
</feature>
<evidence type="ECO:0000313" key="3">
    <source>
        <dbReference type="EMBL" id="GLK90035.1"/>
    </source>
</evidence>
<gene>
    <name evidence="3" type="ORF">GCM10017655_30970</name>
</gene>
<dbReference type="NCBIfam" id="TIGR01554">
    <property type="entry name" value="major_cap_HK97"/>
    <property type="match status" value="1"/>
</dbReference>
<evidence type="ECO:0000259" key="2">
    <source>
        <dbReference type="Pfam" id="PF05065"/>
    </source>
</evidence>
<dbReference type="Gene3D" id="3.30.2320.10">
    <property type="entry name" value="hypothetical protein PF0899 domain"/>
    <property type="match status" value="1"/>
</dbReference>
<dbReference type="RefSeq" id="WP_271196215.1">
    <property type="nucleotide sequence ID" value="NZ_BSFN01000008.1"/>
</dbReference>
<dbReference type="InterPro" id="IPR054612">
    <property type="entry name" value="Phage_capsid-like_C"/>
</dbReference>
<protein>
    <submittedName>
        <fullName evidence="3">Phage capsid protein</fullName>
    </submittedName>
</protein>
<comment type="subcellular location">
    <subcellularLocation>
        <location evidence="1">Virion</location>
    </subcellularLocation>
</comment>
<dbReference type="InterPro" id="IPR024455">
    <property type="entry name" value="Phage_capsid"/>
</dbReference>
<dbReference type="EMBL" id="BSFN01000008">
    <property type="protein sequence ID" value="GLK90035.1"/>
    <property type="molecule type" value="Genomic_DNA"/>
</dbReference>
<dbReference type="Gene3D" id="3.30.2400.10">
    <property type="entry name" value="Major capsid protein gp5"/>
    <property type="match status" value="1"/>
</dbReference>
<dbReference type="Pfam" id="PF05065">
    <property type="entry name" value="Phage_capsid"/>
    <property type="match status" value="1"/>
</dbReference>
<proteinExistence type="predicted"/>
<dbReference type="SUPFAM" id="SSF56563">
    <property type="entry name" value="Major capsid protein gp5"/>
    <property type="match status" value="1"/>
</dbReference>
<reference evidence="3" key="2">
    <citation type="submission" date="2023-01" db="EMBL/GenBank/DDBJ databases">
        <authorList>
            <person name="Sun Q."/>
            <person name="Evtushenko L."/>
        </authorList>
    </citation>
    <scope>NUCLEOTIDE SEQUENCE</scope>
    <source>
        <strain evidence="3">VKM B-2935</strain>
    </source>
</reference>
<keyword evidence="4" id="KW-1185">Reference proteome</keyword>
<dbReference type="Proteomes" id="UP001143328">
    <property type="component" value="Unassembled WGS sequence"/>
</dbReference>
<name>A0A9W6K988_9PSED</name>
<evidence type="ECO:0000256" key="1">
    <source>
        <dbReference type="ARBA" id="ARBA00004328"/>
    </source>
</evidence>
<evidence type="ECO:0000313" key="4">
    <source>
        <dbReference type="Proteomes" id="UP001143328"/>
    </source>
</evidence>
<comment type="caution">
    <text evidence="3">The sequence shown here is derived from an EMBL/GenBank/DDBJ whole genome shotgun (WGS) entry which is preliminary data.</text>
</comment>
<sequence length="380" mass="40399">MSIELLTKAVEEQTAAVVEMKTKNEAEIAEQKSEIRRLNDFVSDLAQKYVRGNHSDSFETFRTPGDLSLKFSQSDQFAAVQNGAPTTGRVALDGVSIKALTNAGAGVTGSTDYNVQAQRADGLYNDPRRSLTLLDILPRLPVSVGSFEYMRLIDYVNAAAFQTEEGQQKAEATLEMEPETATIATIAHFTRASVQVLDDAPALAQKIGDLLQYGLLAKLEAELVSGTEGKGRIKGLVDFAIPFAVTGTPAPVDAIGQAVVGMNSNGWEAGLIVMNPVDWFTISSERGTDGQYVLGSPRDPSPPALWGVPVVTTPSLAVGSVLVVDPNQVAILDREQPSLMASRESGNNFTTNMVTLLAETRAGLAVFSAGAVLVVDLTPA</sequence>
<accession>A0A9W6K988</accession>
<dbReference type="AlphaFoldDB" id="A0A9W6K988"/>